<dbReference type="InterPro" id="IPR015943">
    <property type="entry name" value="WD40/YVTN_repeat-like_dom_sf"/>
</dbReference>
<dbReference type="AlphaFoldDB" id="A0A820NIS4"/>
<dbReference type="InterPro" id="IPR036322">
    <property type="entry name" value="WD40_repeat_dom_sf"/>
</dbReference>
<dbReference type="Gene3D" id="2.130.10.10">
    <property type="entry name" value="YVTN repeat-like/Quinoprotein amine dehydrogenase"/>
    <property type="match status" value="1"/>
</dbReference>
<name>A0A820NIS4_9BILA</name>
<evidence type="ECO:0000313" key="1">
    <source>
        <dbReference type="EMBL" id="CAF4389441.1"/>
    </source>
</evidence>
<evidence type="ECO:0000313" key="2">
    <source>
        <dbReference type="Proteomes" id="UP000663844"/>
    </source>
</evidence>
<dbReference type="Proteomes" id="UP000663844">
    <property type="component" value="Unassembled WGS sequence"/>
</dbReference>
<organism evidence="1 2">
    <name type="scientific">Adineta steineri</name>
    <dbReference type="NCBI Taxonomy" id="433720"/>
    <lineage>
        <taxon>Eukaryota</taxon>
        <taxon>Metazoa</taxon>
        <taxon>Spiralia</taxon>
        <taxon>Gnathifera</taxon>
        <taxon>Rotifera</taxon>
        <taxon>Eurotatoria</taxon>
        <taxon>Bdelloidea</taxon>
        <taxon>Adinetida</taxon>
        <taxon>Adinetidae</taxon>
        <taxon>Adineta</taxon>
    </lineage>
</organism>
<accession>A0A820NIS4</accession>
<dbReference type="InterPro" id="IPR044230">
    <property type="entry name" value="GTF3C4"/>
</dbReference>
<dbReference type="GO" id="GO:0000127">
    <property type="term" value="C:transcription factor TFIIIC complex"/>
    <property type="evidence" value="ECO:0007669"/>
    <property type="project" value="InterPro"/>
</dbReference>
<dbReference type="EMBL" id="CAJOAZ010025000">
    <property type="protein sequence ID" value="CAF4389441.1"/>
    <property type="molecule type" value="Genomic_DNA"/>
</dbReference>
<dbReference type="PANTHER" id="PTHR15496:SF2">
    <property type="entry name" value="GENERAL TRANSCRIPTION FACTOR 3C POLYPEPTIDE 4"/>
    <property type="match status" value="1"/>
</dbReference>
<sequence>TTSRKTATSNGTTTGGLSRDEEALLVPTCLGWSNVLRRDSPSRFVLLFCGLESGHVAIWQLSEQQQTNNLTLTYAALLEPNATEPTVPSAAKKSGLSSPLSNGLYNSKTESSYKSPHNSISAMAWLSLSDTAGILALGSSHGHVSLISISLTGNELAPLLAYTKQ</sequence>
<reference evidence="1" key="1">
    <citation type="submission" date="2021-02" db="EMBL/GenBank/DDBJ databases">
        <authorList>
            <person name="Nowell W R."/>
        </authorList>
    </citation>
    <scope>NUCLEOTIDE SEQUENCE</scope>
</reference>
<feature type="non-terminal residue" evidence="1">
    <location>
        <position position="1"/>
    </location>
</feature>
<dbReference type="SUPFAM" id="SSF50978">
    <property type="entry name" value="WD40 repeat-like"/>
    <property type="match status" value="1"/>
</dbReference>
<dbReference type="GO" id="GO:0006384">
    <property type="term" value="P:transcription initiation at RNA polymerase III promoter"/>
    <property type="evidence" value="ECO:0007669"/>
    <property type="project" value="InterPro"/>
</dbReference>
<gene>
    <name evidence="1" type="ORF">OXD698_LOCUS50816</name>
</gene>
<protein>
    <submittedName>
        <fullName evidence="1">Uncharacterized protein</fullName>
    </submittedName>
</protein>
<dbReference type="PANTHER" id="PTHR15496">
    <property type="entry name" value="GENERAL TRANSCRIPTION FACTOR 3C POLYPEPTIDE 4 FAMILY"/>
    <property type="match status" value="1"/>
</dbReference>
<comment type="caution">
    <text evidence="1">The sequence shown here is derived from an EMBL/GenBank/DDBJ whole genome shotgun (WGS) entry which is preliminary data.</text>
</comment>
<proteinExistence type="predicted"/>
<feature type="non-terminal residue" evidence="1">
    <location>
        <position position="165"/>
    </location>
</feature>
<dbReference type="GO" id="GO:0004402">
    <property type="term" value="F:histone acetyltransferase activity"/>
    <property type="evidence" value="ECO:0007669"/>
    <property type="project" value="InterPro"/>
</dbReference>